<sequence length="642" mass="66742">MHQLAVLGLLLVSVVGAQRCEYPVTIPPGITIANRITLKGTHGEVRIGYTLNPNDQRGSIVNAYGVAVGGKTLQFFPGSFYGRTSGAGGGMPADTSGRGSTWARGGAASAMFGGAGTVIAAGGGGQGSEYIGGDADRGGCSVSTQEGGFPDTRGGGGGGPGLNGGCGGAYTYTSSSTCSRRRTCFGCSGFDYYPCNFVDHFTPSLGGTSGATSFTGSWGLSGYNTDPSSTNRLIEIEFLCGAPVPTTTITIPTPAATEYTTSTLTLPATATLDAETVRSTLTVESARPPEYTDTTVTPDLVTLTESETSTTYPPESTTSETVTPSTSYFTEYPSVETTPATSTVYKTVTPATVTVTKTESVTVSPGTVLKTETTTPPTRTIPTTVTEEQTKSSGTLTSTVTSATGNANCVQFRMVYPASCCPTAYIKGMKPWPTSPRKRRNLVFGRDLTTIYPASGTLTITESTQTTATSFVTPDPVLVTDTETTPGPITTLTNTFTAETPTSTLTEVSTVEGVASTTTITLTADAPSFTYTSTQYFEAPTPLFTDVSTADAPLVTETSTAYSTLPTPTSTVKEEAPTPLTTSTSTLTNFRTVPAATATTTTYPQDYSYQIVQIALIKTNRFLSGNKPVQIDCGSAGLWSYE</sequence>
<gene>
    <name evidence="3" type="ORF">Rhopal_002514-T1</name>
</gene>
<keyword evidence="2" id="KW-0732">Signal</keyword>
<protein>
    <submittedName>
        <fullName evidence="3">Uncharacterized protein</fullName>
    </submittedName>
</protein>
<feature type="chain" id="PRO_5043562743" evidence="2">
    <location>
        <begin position="18"/>
        <end position="642"/>
    </location>
</feature>
<name>A0AAV5GKF4_9BASI</name>
<accession>A0AAV5GKF4</accession>
<feature type="signal peptide" evidence="2">
    <location>
        <begin position="1"/>
        <end position="17"/>
    </location>
</feature>
<organism evidence="3 4">
    <name type="scientific">Rhodotorula paludigena</name>
    <dbReference type="NCBI Taxonomy" id="86838"/>
    <lineage>
        <taxon>Eukaryota</taxon>
        <taxon>Fungi</taxon>
        <taxon>Dikarya</taxon>
        <taxon>Basidiomycota</taxon>
        <taxon>Pucciniomycotina</taxon>
        <taxon>Microbotryomycetes</taxon>
        <taxon>Sporidiobolales</taxon>
        <taxon>Sporidiobolaceae</taxon>
        <taxon>Rhodotorula</taxon>
    </lineage>
</organism>
<proteinExistence type="predicted"/>
<dbReference type="Proteomes" id="UP001342314">
    <property type="component" value="Unassembled WGS sequence"/>
</dbReference>
<feature type="region of interest" description="Disordered" evidence="1">
    <location>
        <begin position="305"/>
        <end position="325"/>
    </location>
</feature>
<evidence type="ECO:0000256" key="1">
    <source>
        <dbReference type="SAM" id="MobiDB-lite"/>
    </source>
</evidence>
<evidence type="ECO:0000313" key="3">
    <source>
        <dbReference type="EMBL" id="GJN89527.1"/>
    </source>
</evidence>
<comment type="caution">
    <text evidence="3">The sequence shown here is derived from an EMBL/GenBank/DDBJ whole genome shotgun (WGS) entry which is preliminary data.</text>
</comment>
<dbReference type="AlphaFoldDB" id="A0AAV5GKF4"/>
<dbReference type="EMBL" id="BQKY01000005">
    <property type="protein sequence ID" value="GJN89527.1"/>
    <property type="molecule type" value="Genomic_DNA"/>
</dbReference>
<evidence type="ECO:0000256" key="2">
    <source>
        <dbReference type="SAM" id="SignalP"/>
    </source>
</evidence>
<evidence type="ECO:0000313" key="4">
    <source>
        <dbReference type="Proteomes" id="UP001342314"/>
    </source>
</evidence>
<reference evidence="3 4" key="1">
    <citation type="submission" date="2021-12" db="EMBL/GenBank/DDBJ databases">
        <title>High titer production of polyol ester of fatty acids by Rhodotorula paludigena BS15 towards product separation-free biomass refinery.</title>
        <authorList>
            <person name="Mano J."/>
            <person name="Ono H."/>
            <person name="Tanaka T."/>
            <person name="Naito K."/>
            <person name="Sushida H."/>
            <person name="Ike M."/>
            <person name="Tokuyasu K."/>
            <person name="Kitaoka M."/>
        </authorList>
    </citation>
    <scope>NUCLEOTIDE SEQUENCE [LARGE SCALE GENOMIC DNA]</scope>
    <source>
        <strain evidence="3 4">BS15</strain>
    </source>
</reference>
<keyword evidence="4" id="KW-1185">Reference proteome</keyword>